<sequence length="534" mass="60777">MSLASQLQQLDPLMEANAHSDSQTAKAIRKFVFQVGLEPDVLYSTSFKETVRVIANNVQVAIPTYESLLREELKETESRTRELKQEWEKSGCSVILDSWGSQRGTQSFVSVLVHCRKGMLFLRSIDVSAIIDDVDMLEEMLSRVVDDVGASNIVQVIINDASPYMQNARHRVLKKHDHSFFFPLCADFCINFLLQNIAALDHISEVLTKAKEITRFIHDNQLPTELLGKYIEGGKILSNSCWKFVAEFMTLQRLVSERVNLVEMFSSPEWVSSGWAASSSFWYICRIVKKDDAFWCAAADALKVTIPFVNVLFKLEREDCPMGILYDAMDCAKEEVMNNLGDKDGDILPWVDKIWDIYLHSPLHAAGHMLNPRVFYKDPACDDPEIISGIEACITQMANGHYDPKKVKAQIEAYRRKLGSLGSDSAIQKMMETPQVHWWLVHGTGTPELQTLATRILNQTCFGAKRYNIDWHVSERVHNPKPFDNQDLYRGLEYVHYNTHLASAEPRICGLSGDQVGNPARELGDWIWDPQQQR</sequence>
<organism evidence="1 2">
    <name type="scientific">Avena sativa</name>
    <name type="common">Oat</name>
    <dbReference type="NCBI Taxonomy" id="4498"/>
    <lineage>
        <taxon>Eukaryota</taxon>
        <taxon>Viridiplantae</taxon>
        <taxon>Streptophyta</taxon>
        <taxon>Embryophyta</taxon>
        <taxon>Tracheophyta</taxon>
        <taxon>Spermatophyta</taxon>
        <taxon>Magnoliopsida</taxon>
        <taxon>Liliopsida</taxon>
        <taxon>Poales</taxon>
        <taxon>Poaceae</taxon>
        <taxon>BOP clade</taxon>
        <taxon>Pooideae</taxon>
        <taxon>Poodae</taxon>
        <taxon>Poeae</taxon>
        <taxon>Poeae Chloroplast Group 1 (Aveneae type)</taxon>
        <taxon>Aveninae</taxon>
        <taxon>Avena</taxon>
    </lineage>
</organism>
<reference evidence="1" key="1">
    <citation type="submission" date="2021-05" db="EMBL/GenBank/DDBJ databases">
        <authorList>
            <person name="Scholz U."/>
            <person name="Mascher M."/>
            <person name="Fiebig A."/>
        </authorList>
    </citation>
    <scope>NUCLEOTIDE SEQUENCE [LARGE SCALE GENOMIC DNA]</scope>
</reference>
<name>A0ACD5Z6Y1_AVESA</name>
<evidence type="ECO:0000313" key="1">
    <source>
        <dbReference type="EnsemblPlants" id="AVESA.00010b.r2.6CG1139750.1.CDS"/>
    </source>
</evidence>
<reference evidence="1" key="2">
    <citation type="submission" date="2025-09" db="UniProtKB">
        <authorList>
            <consortium name="EnsemblPlants"/>
        </authorList>
    </citation>
    <scope>IDENTIFICATION</scope>
</reference>
<keyword evidence="2" id="KW-1185">Reference proteome</keyword>
<accession>A0ACD5Z6Y1</accession>
<evidence type="ECO:0000313" key="2">
    <source>
        <dbReference type="Proteomes" id="UP001732700"/>
    </source>
</evidence>
<dbReference type="EnsemblPlants" id="AVESA.00010b.r2.6CG1139750.1">
    <property type="protein sequence ID" value="AVESA.00010b.r2.6CG1139750.1.CDS"/>
    <property type="gene ID" value="AVESA.00010b.r2.6CG1139750"/>
</dbReference>
<protein>
    <submittedName>
        <fullName evidence="1">Uncharacterized protein</fullName>
    </submittedName>
</protein>
<dbReference type="Proteomes" id="UP001732700">
    <property type="component" value="Chromosome 6C"/>
</dbReference>
<proteinExistence type="predicted"/>